<sequence>MYEETACSDPNSMSAEPTPPGVRDASENGFPQTMAHIPTLPSFPPPLIVGGGQDSHANFDDNNLNLSMEEISYHHHHRSGGGGDAMELEFQQQAVGFDNCNMNPSFGQEVSSDSNRMVCLDQSAWAGTQIQEMGFNHHLIQSQDHQFSDSAMAAAYTQAPDLLNFFNMPAARCSNNSSISFSNNTISNLHSSAMGGFLADLPAGDGSNPSSTSLSILYDPLFHLNLPPQPPLFRELFHSLPHGYGLPAASSRGRGGSLFPEGEIMEREGTAGVYEDGDGSGVLEFSRDMADCIGKGRDGKMTKHFATERQRRVQLNDKYKALRSLVPSPTKTDRASIVGDAINYIKELLREVKELKLLVEKKRCSRERSKRHRTAEEDGSAWDVESSNAKTVAVGDGGEDQSYNLRSSWLQRKTKDTEVDVRIVDDEVTIKLVQRKLNCLLLVSKLLDDLQLDLHHVAGGHIGDYYSFLFNTKIYEGSSVYASAIANKVMEAVDRQYNNTNTANTSITPHTNTY</sequence>
<evidence type="ECO:0000313" key="9">
    <source>
        <dbReference type="RefSeq" id="XP_023006450.1"/>
    </source>
</evidence>
<dbReference type="InterPro" id="IPR011598">
    <property type="entry name" value="bHLH_dom"/>
</dbReference>
<dbReference type="InterPro" id="IPR045895">
    <property type="entry name" value="bHLH91-like"/>
</dbReference>
<dbReference type="InterPro" id="IPR036638">
    <property type="entry name" value="HLH_DNA-bd_sf"/>
</dbReference>
<evidence type="ECO:0000256" key="5">
    <source>
        <dbReference type="SAM" id="MobiDB-lite"/>
    </source>
</evidence>
<keyword evidence="7" id="KW-1185">Reference proteome</keyword>
<dbReference type="OrthoDB" id="1932168at2759"/>
<keyword evidence="3" id="KW-0804">Transcription</keyword>
<dbReference type="RefSeq" id="XP_023006449.1">
    <property type="nucleotide sequence ID" value="XM_023150681.1"/>
</dbReference>
<proteinExistence type="predicted"/>
<dbReference type="GeneID" id="111499172"/>
<dbReference type="Gene3D" id="4.10.280.10">
    <property type="entry name" value="Helix-loop-helix DNA-binding domain"/>
    <property type="match status" value="1"/>
</dbReference>
<dbReference type="PANTHER" id="PTHR46834">
    <property type="entry name" value="TRANSCRIPTION FACTOR BHLH91"/>
    <property type="match status" value="1"/>
</dbReference>
<reference evidence="8 9" key="1">
    <citation type="submission" date="2025-04" db="UniProtKB">
        <authorList>
            <consortium name="RefSeq"/>
        </authorList>
    </citation>
    <scope>IDENTIFICATION</scope>
    <source>
        <tissue evidence="8 9">Young leaves</tissue>
    </source>
</reference>
<dbReference type="RefSeq" id="XP_023006450.1">
    <property type="nucleotide sequence ID" value="XM_023150682.1"/>
</dbReference>
<dbReference type="KEGG" id="cmax:111499172"/>
<evidence type="ECO:0000313" key="8">
    <source>
        <dbReference type="RefSeq" id="XP_023006449.1"/>
    </source>
</evidence>
<dbReference type="GO" id="GO:0005634">
    <property type="term" value="C:nucleus"/>
    <property type="evidence" value="ECO:0007669"/>
    <property type="project" value="UniProtKB-SubCell"/>
</dbReference>
<keyword evidence="4" id="KW-0539">Nucleus</keyword>
<feature type="domain" description="BHLH" evidence="6">
    <location>
        <begin position="299"/>
        <end position="348"/>
    </location>
</feature>
<dbReference type="GO" id="GO:0048658">
    <property type="term" value="P:anther wall tapetum development"/>
    <property type="evidence" value="ECO:0007669"/>
    <property type="project" value="InterPro"/>
</dbReference>
<dbReference type="SMART" id="SM00353">
    <property type="entry name" value="HLH"/>
    <property type="match status" value="1"/>
</dbReference>
<accession>A0A6J1L271</accession>
<evidence type="ECO:0000259" key="6">
    <source>
        <dbReference type="PROSITE" id="PS50888"/>
    </source>
</evidence>
<name>A0A6J1L271_CUCMA</name>
<evidence type="ECO:0000256" key="3">
    <source>
        <dbReference type="ARBA" id="ARBA00023163"/>
    </source>
</evidence>
<keyword evidence="2" id="KW-0805">Transcription regulation</keyword>
<comment type="subcellular location">
    <subcellularLocation>
        <location evidence="1">Nucleus</location>
    </subcellularLocation>
</comment>
<dbReference type="AlphaFoldDB" id="A0A6J1L271"/>
<dbReference type="PANTHER" id="PTHR46834:SF1">
    <property type="entry name" value="TRANSCRIPTION FACTOR BHLH10"/>
    <property type="match status" value="1"/>
</dbReference>
<organism evidence="7 8">
    <name type="scientific">Cucurbita maxima</name>
    <name type="common">Pumpkin</name>
    <name type="synonym">Winter squash</name>
    <dbReference type="NCBI Taxonomy" id="3661"/>
    <lineage>
        <taxon>Eukaryota</taxon>
        <taxon>Viridiplantae</taxon>
        <taxon>Streptophyta</taxon>
        <taxon>Embryophyta</taxon>
        <taxon>Tracheophyta</taxon>
        <taxon>Spermatophyta</taxon>
        <taxon>Magnoliopsida</taxon>
        <taxon>eudicotyledons</taxon>
        <taxon>Gunneridae</taxon>
        <taxon>Pentapetalae</taxon>
        <taxon>rosids</taxon>
        <taxon>fabids</taxon>
        <taxon>Cucurbitales</taxon>
        <taxon>Cucurbitaceae</taxon>
        <taxon>Cucurbiteae</taxon>
        <taxon>Cucurbita</taxon>
    </lineage>
</organism>
<evidence type="ECO:0000256" key="4">
    <source>
        <dbReference type="ARBA" id="ARBA00023242"/>
    </source>
</evidence>
<dbReference type="InterPro" id="IPR045896">
    <property type="entry name" value="MYC1-like_bHLH"/>
</dbReference>
<protein>
    <submittedName>
        <fullName evidence="8 9">Transcription factor bHLH91-like</fullName>
    </submittedName>
</protein>
<dbReference type="Proteomes" id="UP000504608">
    <property type="component" value="Unplaced"/>
</dbReference>
<dbReference type="CDD" id="cd18918">
    <property type="entry name" value="bHLH_AtMYC1_like"/>
    <property type="match status" value="1"/>
</dbReference>
<dbReference type="GO" id="GO:0046983">
    <property type="term" value="F:protein dimerization activity"/>
    <property type="evidence" value="ECO:0007669"/>
    <property type="project" value="InterPro"/>
</dbReference>
<feature type="region of interest" description="Disordered" evidence="5">
    <location>
        <begin position="1"/>
        <end position="56"/>
    </location>
</feature>
<evidence type="ECO:0000313" key="7">
    <source>
        <dbReference type="Proteomes" id="UP000504608"/>
    </source>
</evidence>
<dbReference type="GO" id="GO:0006355">
    <property type="term" value="P:regulation of DNA-templated transcription"/>
    <property type="evidence" value="ECO:0007669"/>
    <property type="project" value="InterPro"/>
</dbReference>
<dbReference type="Pfam" id="PF00010">
    <property type="entry name" value="HLH"/>
    <property type="match status" value="1"/>
</dbReference>
<evidence type="ECO:0000256" key="2">
    <source>
        <dbReference type="ARBA" id="ARBA00023015"/>
    </source>
</evidence>
<dbReference type="PROSITE" id="PS50888">
    <property type="entry name" value="BHLH"/>
    <property type="match status" value="1"/>
</dbReference>
<evidence type="ECO:0000256" key="1">
    <source>
        <dbReference type="ARBA" id="ARBA00004123"/>
    </source>
</evidence>
<gene>
    <name evidence="8 9" type="primary">LOC111499172</name>
</gene>
<dbReference type="SUPFAM" id="SSF47459">
    <property type="entry name" value="HLH, helix-loop-helix DNA-binding domain"/>
    <property type="match status" value="1"/>
</dbReference>